<evidence type="ECO:0000256" key="1">
    <source>
        <dbReference type="SAM" id="MobiDB-lite"/>
    </source>
</evidence>
<protein>
    <recommendedName>
        <fullName evidence="5">EXPERA domain-containing protein</fullName>
    </recommendedName>
</protein>
<evidence type="ECO:0008006" key="5">
    <source>
        <dbReference type="Google" id="ProtNLM"/>
    </source>
</evidence>
<dbReference type="STRING" id="1291518.A0A0D9NTB8"/>
<dbReference type="Proteomes" id="UP000054544">
    <property type="component" value="Unassembled WGS sequence"/>
</dbReference>
<keyword evidence="2" id="KW-0812">Transmembrane</keyword>
<evidence type="ECO:0000256" key="2">
    <source>
        <dbReference type="SAM" id="Phobius"/>
    </source>
</evidence>
<feature type="transmembrane region" description="Helical" evidence="2">
    <location>
        <begin position="71"/>
        <end position="92"/>
    </location>
</feature>
<gene>
    <name evidence="3" type="ORF">H634G_06998</name>
</gene>
<dbReference type="OrthoDB" id="60858at2759"/>
<feature type="transmembrane region" description="Helical" evidence="2">
    <location>
        <begin position="174"/>
        <end position="194"/>
    </location>
</feature>
<keyword evidence="2" id="KW-0472">Membrane</keyword>
<feature type="transmembrane region" description="Helical" evidence="2">
    <location>
        <begin position="134"/>
        <end position="153"/>
    </location>
</feature>
<feature type="compositionally biased region" description="Polar residues" evidence="1">
    <location>
        <begin position="1"/>
        <end position="10"/>
    </location>
</feature>
<proteinExistence type="predicted"/>
<feature type="compositionally biased region" description="Low complexity" evidence="1">
    <location>
        <begin position="19"/>
        <end position="29"/>
    </location>
</feature>
<accession>A0A0D9NTB8</accession>
<sequence length="252" mass="27742">MVSTRSSSRADSAGPEPTPTSTPSTPTPATRKRKPATSAPSTDRKPATSAPSTTTRRRAHRASAFEHTPTFWTLLWMAVSLPLVIWDTGYVLGRPHTMEGGAAHWPLWLPYKLYGEVDHIYGWKAFHANNGFTAAQGLLNVVETLMYAVYLWLWYSRGEATTHGRVVTGRPGALAVLIGFSAAVMTLSKTFLYWSNEYFSGFDNIGHNNPVDLVFLWIIPNGAWLIGSSYMAWSIGAEILDGLEAASHVKKE</sequence>
<dbReference type="AlphaFoldDB" id="A0A0D9NTB8"/>
<dbReference type="PANTHER" id="PTHR37919:SF2">
    <property type="entry name" value="EXPERA DOMAIN-CONTAINING PROTEIN"/>
    <property type="match status" value="1"/>
</dbReference>
<reference evidence="4" key="1">
    <citation type="journal article" date="2014" name="BMC Genomics">
        <title>The genome sequence of the biocontrol fungus Metarhizium anisopliae and comparative genomics of Metarhizium species.</title>
        <authorList>
            <person name="Pattemore J.A."/>
            <person name="Hane J.K."/>
            <person name="Williams A.H."/>
            <person name="Wilson B.A."/>
            <person name="Stodart B.J."/>
            <person name="Ash G.J."/>
        </authorList>
    </citation>
    <scope>NUCLEOTIDE SEQUENCE [LARGE SCALE GENOMIC DNA]</scope>
    <source>
        <strain evidence="4">BRIP 53293</strain>
    </source>
</reference>
<dbReference type="EMBL" id="KE384738">
    <property type="protein sequence ID" value="KJK77259.1"/>
    <property type="molecule type" value="Genomic_DNA"/>
</dbReference>
<feature type="transmembrane region" description="Helical" evidence="2">
    <location>
        <begin position="214"/>
        <end position="233"/>
    </location>
</feature>
<organism evidence="3 4">
    <name type="scientific">Metarhizium anisopliae BRIP 53293</name>
    <dbReference type="NCBI Taxonomy" id="1291518"/>
    <lineage>
        <taxon>Eukaryota</taxon>
        <taxon>Fungi</taxon>
        <taxon>Dikarya</taxon>
        <taxon>Ascomycota</taxon>
        <taxon>Pezizomycotina</taxon>
        <taxon>Sordariomycetes</taxon>
        <taxon>Hypocreomycetidae</taxon>
        <taxon>Hypocreales</taxon>
        <taxon>Clavicipitaceae</taxon>
        <taxon>Metarhizium</taxon>
    </lineage>
</organism>
<evidence type="ECO:0000313" key="3">
    <source>
        <dbReference type="EMBL" id="KJK77259.1"/>
    </source>
</evidence>
<keyword evidence="4" id="KW-1185">Reference proteome</keyword>
<feature type="region of interest" description="Disordered" evidence="1">
    <location>
        <begin position="1"/>
        <end position="62"/>
    </location>
</feature>
<keyword evidence="2" id="KW-1133">Transmembrane helix</keyword>
<dbReference type="PANTHER" id="PTHR37919">
    <property type="entry name" value="PROTEIN CBG05606"/>
    <property type="match status" value="1"/>
</dbReference>
<evidence type="ECO:0000313" key="4">
    <source>
        <dbReference type="Proteomes" id="UP000054544"/>
    </source>
</evidence>
<name>A0A0D9NTB8_METAN</name>